<proteinExistence type="predicted"/>
<dbReference type="GO" id="GO:0005737">
    <property type="term" value="C:cytoplasm"/>
    <property type="evidence" value="ECO:0007669"/>
    <property type="project" value="TreeGrafter"/>
</dbReference>
<sequence length="339" mass="36083">MVKVFLTGASGLVGGEALHQIASQPSEHQMSCLVRDAEKGSIIKKAYPDVRIVEGDLDSIDIIRKEAKDADVVFHLASTNHLPSATAILEGISDKSRSTPGYWIQISGGTLVAGDEIAAGRYGEAPEKSYNDLTDTEEIRAVVKKNAGRAVDNLVIAQSPEKAHVALIAGPIIHGEGRGPVNRRSIQAPEITRLTLQRGKAPVIGKGLNVWSAVHIHDLGKLFALLLDAAVSKNNNVWNENGLYFPENERLSFGGIGRAIAAEAHKQKFTPSADVETITAEKANSPSGHAAVIWGTNANLTGSRAKEQLGWKPTGPTFMSGVSDLVRSEAKRLGISPAT</sequence>
<protein>
    <recommendedName>
        <fullName evidence="1">NAD(P)-binding domain-containing protein</fullName>
    </recommendedName>
</protein>
<dbReference type="SUPFAM" id="SSF51735">
    <property type="entry name" value="NAD(P)-binding Rossmann-fold domains"/>
    <property type="match status" value="1"/>
</dbReference>
<dbReference type="Pfam" id="PF13460">
    <property type="entry name" value="NAD_binding_10"/>
    <property type="match status" value="1"/>
</dbReference>
<dbReference type="GO" id="GO:0004029">
    <property type="term" value="F:aldehyde dehydrogenase (NAD+) activity"/>
    <property type="evidence" value="ECO:0007669"/>
    <property type="project" value="TreeGrafter"/>
</dbReference>
<name>A0AA39CG77_9EURO</name>
<comment type="caution">
    <text evidence="2">The sequence shown here is derived from an EMBL/GenBank/DDBJ whole genome shotgun (WGS) entry which is preliminary data.</text>
</comment>
<dbReference type="PANTHER" id="PTHR48079:SF8">
    <property type="entry name" value="NAD(P)-BINDING DOMAIN-CONTAINING PROTEIN"/>
    <property type="match status" value="1"/>
</dbReference>
<dbReference type="InterPro" id="IPR036291">
    <property type="entry name" value="NAD(P)-bd_dom_sf"/>
</dbReference>
<dbReference type="AlphaFoldDB" id="A0AA39CG77"/>
<keyword evidence="3" id="KW-1185">Reference proteome</keyword>
<dbReference type="PANTHER" id="PTHR48079">
    <property type="entry name" value="PROTEIN YEEZ"/>
    <property type="match status" value="1"/>
</dbReference>
<evidence type="ECO:0000313" key="3">
    <source>
        <dbReference type="Proteomes" id="UP001172673"/>
    </source>
</evidence>
<dbReference type="EMBL" id="JAPDRK010000012">
    <property type="protein sequence ID" value="KAJ9607137.1"/>
    <property type="molecule type" value="Genomic_DNA"/>
</dbReference>
<gene>
    <name evidence="2" type="ORF">H2200_008209</name>
</gene>
<organism evidence="2 3">
    <name type="scientific">Cladophialophora chaetospira</name>
    <dbReference type="NCBI Taxonomy" id="386627"/>
    <lineage>
        <taxon>Eukaryota</taxon>
        <taxon>Fungi</taxon>
        <taxon>Dikarya</taxon>
        <taxon>Ascomycota</taxon>
        <taxon>Pezizomycotina</taxon>
        <taxon>Eurotiomycetes</taxon>
        <taxon>Chaetothyriomycetidae</taxon>
        <taxon>Chaetothyriales</taxon>
        <taxon>Herpotrichiellaceae</taxon>
        <taxon>Cladophialophora</taxon>
    </lineage>
</organism>
<dbReference type="InterPro" id="IPR016040">
    <property type="entry name" value="NAD(P)-bd_dom"/>
</dbReference>
<evidence type="ECO:0000259" key="1">
    <source>
        <dbReference type="Pfam" id="PF13460"/>
    </source>
</evidence>
<dbReference type="Proteomes" id="UP001172673">
    <property type="component" value="Unassembled WGS sequence"/>
</dbReference>
<evidence type="ECO:0000313" key="2">
    <source>
        <dbReference type="EMBL" id="KAJ9607137.1"/>
    </source>
</evidence>
<dbReference type="InterPro" id="IPR051783">
    <property type="entry name" value="NAD(P)-dependent_oxidoreduct"/>
</dbReference>
<feature type="domain" description="NAD(P)-binding" evidence="1">
    <location>
        <begin position="8"/>
        <end position="81"/>
    </location>
</feature>
<accession>A0AA39CG77</accession>
<reference evidence="2" key="1">
    <citation type="submission" date="2022-10" db="EMBL/GenBank/DDBJ databases">
        <title>Culturing micro-colonial fungi from biological soil crusts in the Mojave desert and describing Neophaeococcomyces mojavensis, and introducing the new genera and species Taxawa tesnikishii.</title>
        <authorList>
            <person name="Kurbessoian T."/>
            <person name="Stajich J.E."/>
        </authorList>
    </citation>
    <scope>NUCLEOTIDE SEQUENCE</scope>
    <source>
        <strain evidence="2">TK_41</strain>
    </source>
</reference>
<dbReference type="Gene3D" id="3.40.50.720">
    <property type="entry name" value="NAD(P)-binding Rossmann-like Domain"/>
    <property type="match status" value="2"/>
</dbReference>